<dbReference type="GO" id="GO:0042357">
    <property type="term" value="P:thiamine diphosphate metabolic process"/>
    <property type="evidence" value="ECO:0007669"/>
    <property type="project" value="TreeGrafter"/>
</dbReference>
<evidence type="ECO:0000259" key="1">
    <source>
        <dbReference type="PROSITE" id="PS51707"/>
    </source>
</evidence>
<keyword evidence="3" id="KW-1185">Reference proteome</keyword>
<dbReference type="Proteomes" id="UP000007014">
    <property type="component" value="Chromosome 9"/>
</dbReference>
<dbReference type="InterPro" id="IPR023577">
    <property type="entry name" value="CYTH_domain"/>
</dbReference>
<dbReference type="RefSeq" id="XP_005536242.1">
    <property type="nucleotide sequence ID" value="XM_005536185.1"/>
</dbReference>
<proteinExistence type="predicted"/>
<dbReference type="KEGG" id="cme:CYME_CMI051C"/>
<dbReference type="OMA" id="HWLRHRE"/>
<gene>
    <name evidence="2" type="ORF">CYME_CMI051C</name>
</gene>
<organism evidence="2 3">
    <name type="scientific">Cyanidioschyzon merolae (strain NIES-3377 / 10D)</name>
    <name type="common">Unicellular red alga</name>
    <dbReference type="NCBI Taxonomy" id="280699"/>
    <lineage>
        <taxon>Eukaryota</taxon>
        <taxon>Rhodophyta</taxon>
        <taxon>Bangiophyceae</taxon>
        <taxon>Cyanidiales</taxon>
        <taxon>Cyanidiaceae</taxon>
        <taxon>Cyanidioschyzon</taxon>
    </lineage>
</organism>
<dbReference type="HOGENOM" id="CLU_901261_0_0_1"/>
<dbReference type="GeneID" id="16993621"/>
<dbReference type="SMART" id="SM01118">
    <property type="entry name" value="CYTH"/>
    <property type="match status" value="1"/>
</dbReference>
<dbReference type="OrthoDB" id="442176at2759"/>
<dbReference type="InterPro" id="IPR039582">
    <property type="entry name" value="THTPA"/>
</dbReference>
<protein>
    <submittedName>
        <fullName evidence="2">Similar to thiamine triphosphatase</fullName>
    </submittedName>
</protein>
<accession>M1UQX6</accession>
<feature type="domain" description="CYTH" evidence="1">
    <location>
        <begin position="81"/>
        <end position="284"/>
    </location>
</feature>
<dbReference type="Gramene" id="CMI051CT">
    <property type="protein sequence ID" value="CMI051CT"/>
    <property type="gene ID" value="CMI051C"/>
</dbReference>
<dbReference type="Pfam" id="PF01928">
    <property type="entry name" value="CYTH"/>
    <property type="match status" value="1"/>
</dbReference>
<dbReference type="EMBL" id="AP006491">
    <property type="protein sequence ID" value="BAM79956.1"/>
    <property type="molecule type" value="Genomic_DNA"/>
</dbReference>
<reference evidence="2 3" key="2">
    <citation type="journal article" date="2007" name="BMC Biol.">
        <title>A 100%-complete sequence reveals unusually simple genomic features in the hot-spring red alga Cyanidioschyzon merolae.</title>
        <authorList>
            <person name="Nozaki H."/>
            <person name="Takano H."/>
            <person name="Misumi O."/>
            <person name="Terasawa K."/>
            <person name="Matsuzaki M."/>
            <person name="Maruyama S."/>
            <person name="Nishida K."/>
            <person name="Yagisawa F."/>
            <person name="Yoshida Y."/>
            <person name="Fujiwara T."/>
            <person name="Takio S."/>
            <person name="Tamura K."/>
            <person name="Chung S.J."/>
            <person name="Nakamura S."/>
            <person name="Kuroiwa H."/>
            <person name="Tanaka K."/>
            <person name="Sato N."/>
            <person name="Kuroiwa T."/>
        </authorList>
    </citation>
    <scope>NUCLEOTIDE SEQUENCE [LARGE SCALE GENOMIC DNA]</scope>
    <source>
        <strain evidence="2 3">10D</strain>
    </source>
</reference>
<name>M1UQX6_CYAM1</name>
<dbReference type="AlphaFoldDB" id="M1UQX6"/>
<sequence>MAFGEGYLFADSRPSLAGFVAPASSSRHGCAARTRLCARGVSHPGRQERLFVGRFRSVCWGYAKLRRPVGVGPLACSMTASIEVERKFVLSPELTQRLLERLESTSIVSEKRRLRTACFTDTYFDVPDAWALTLRDWWLRQRELQWQLKIPWGKTPRTATLDTYRELDEFADVEAALGWSPDTALREGRIAPFARIVTERETLQVVYRGQTLNIDLDRTDYGYTVGEIEVLVLYRDNDRLLSGTSPIMQEAVASAKTLIQSFADEIGIASTETIVRGKLAEYIRRFRPEHYRALVRHRILPDAGAPMEP</sequence>
<dbReference type="PANTHER" id="PTHR14586:SF1">
    <property type="entry name" value="THIAMINE-TRIPHOSPHATASE"/>
    <property type="match status" value="1"/>
</dbReference>
<dbReference type="SUPFAM" id="SSF55154">
    <property type="entry name" value="CYTH-like phosphatases"/>
    <property type="match status" value="1"/>
</dbReference>
<dbReference type="GO" id="GO:0000287">
    <property type="term" value="F:magnesium ion binding"/>
    <property type="evidence" value="ECO:0007669"/>
    <property type="project" value="TreeGrafter"/>
</dbReference>
<reference evidence="2 3" key="1">
    <citation type="journal article" date="2004" name="Nature">
        <title>Genome sequence of the ultrasmall unicellular red alga Cyanidioschyzon merolae 10D.</title>
        <authorList>
            <person name="Matsuzaki M."/>
            <person name="Misumi O."/>
            <person name="Shin-i T."/>
            <person name="Maruyama S."/>
            <person name="Takahara M."/>
            <person name="Miyagishima S."/>
            <person name="Mori T."/>
            <person name="Nishida K."/>
            <person name="Yagisawa F."/>
            <person name="Nishida K."/>
            <person name="Yoshida Y."/>
            <person name="Nishimura Y."/>
            <person name="Nakao S."/>
            <person name="Kobayashi T."/>
            <person name="Momoyama Y."/>
            <person name="Higashiyama T."/>
            <person name="Minoda A."/>
            <person name="Sano M."/>
            <person name="Nomoto H."/>
            <person name="Oishi K."/>
            <person name="Hayashi H."/>
            <person name="Ohta F."/>
            <person name="Nishizaka S."/>
            <person name="Haga S."/>
            <person name="Miura S."/>
            <person name="Morishita T."/>
            <person name="Kabeya Y."/>
            <person name="Terasawa K."/>
            <person name="Suzuki Y."/>
            <person name="Ishii Y."/>
            <person name="Asakawa S."/>
            <person name="Takano H."/>
            <person name="Ohta N."/>
            <person name="Kuroiwa H."/>
            <person name="Tanaka K."/>
            <person name="Shimizu N."/>
            <person name="Sugano S."/>
            <person name="Sato N."/>
            <person name="Nozaki H."/>
            <person name="Ogasawara N."/>
            <person name="Kohara Y."/>
            <person name="Kuroiwa T."/>
        </authorList>
    </citation>
    <scope>NUCLEOTIDE SEQUENCE [LARGE SCALE GENOMIC DNA]</scope>
    <source>
        <strain evidence="2 3">10D</strain>
    </source>
</reference>
<dbReference type="STRING" id="280699.M1UQX6"/>
<evidence type="ECO:0000313" key="3">
    <source>
        <dbReference type="Proteomes" id="UP000007014"/>
    </source>
</evidence>
<evidence type="ECO:0000313" key="2">
    <source>
        <dbReference type="EMBL" id="BAM79956.1"/>
    </source>
</evidence>
<dbReference type="PROSITE" id="PS51707">
    <property type="entry name" value="CYTH"/>
    <property type="match status" value="1"/>
</dbReference>
<dbReference type="InterPro" id="IPR033469">
    <property type="entry name" value="CYTH-like_dom_sf"/>
</dbReference>
<dbReference type="Gene3D" id="2.40.320.10">
    <property type="entry name" value="Hypothetical Protein Pfu-838710-001"/>
    <property type="match status" value="1"/>
</dbReference>
<dbReference type="GO" id="GO:0050333">
    <property type="term" value="F:thiamine triphosphate phosphatase activity"/>
    <property type="evidence" value="ECO:0007669"/>
    <property type="project" value="InterPro"/>
</dbReference>
<dbReference type="PANTHER" id="PTHR14586">
    <property type="entry name" value="THIAMINE-TRIPHOSPHATASE"/>
    <property type="match status" value="1"/>
</dbReference>